<reference evidence="7 8" key="1">
    <citation type="submission" date="2017-03" db="EMBL/GenBank/DDBJ databases">
        <authorList>
            <person name="Afonso C.L."/>
            <person name="Miller P.J."/>
            <person name="Scott M.A."/>
            <person name="Spackman E."/>
            <person name="Goraichik I."/>
            <person name="Dimitrov K.M."/>
            <person name="Suarez D.L."/>
            <person name="Swayne D.E."/>
        </authorList>
    </citation>
    <scope>NUCLEOTIDE SEQUENCE [LARGE SCALE GENOMIC DNA]</scope>
    <source>
        <strain evidence="7 8">CECT 7751</strain>
    </source>
</reference>
<dbReference type="EC" id="1.1.3.15" evidence="7"/>
<comment type="cofactor">
    <cofactor evidence="1">
        <name>FAD</name>
        <dbReference type="ChEBI" id="CHEBI:57692"/>
    </cofactor>
</comment>
<dbReference type="RefSeq" id="WP_085888969.1">
    <property type="nucleotide sequence ID" value="NZ_FWFN01000005.1"/>
</dbReference>
<dbReference type="GO" id="GO:0005737">
    <property type="term" value="C:cytoplasm"/>
    <property type="evidence" value="ECO:0007669"/>
    <property type="project" value="TreeGrafter"/>
</dbReference>
<feature type="domain" description="FAD dependent oxidoreductase" evidence="6">
    <location>
        <begin position="4"/>
        <end position="391"/>
    </location>
</feature>
<evidence type="ECO:0000313" key="8">
    <source>
        <dbReference type="Proteomes" id="UP000193963"/>
    </source>
</evidence>
<organism evidence="7 8">
    <name type="scientific">Pseudooceanicola marinus</name>
    <dbReference type="NCBI Taxonomy" id="396013"/>
    <lineage>
        <taxon>Bacteria</taxon>
        <taxon>Pseudomonadati</taxon>
        <taxon>Pseudomonadota</taxon>
        <taxon>Alphaproteobacteria</taxon>
        <taxon>Rhodobacterales</taxon>
        <taxon>Paracoccaceae</taxon>
        <taxon>Pseudooceanicola</taxon>
    </lineage>
</organism>
<keyword evidence="4 7" id="KW-0560">Oxidoreductase</keyword>
<evidence type="ECO:0000256" key="4">
    <source>
        <dbReference type="ARBA" id="ARBA00023002"/>
    </source>
</evidence>
<evidence type="ECO:0000256" key="3">
    <source>
        <dbReference type="ARBA" id="ARBA00022827"/>
    </source>
</evidence>
<comment type="similarity">
    <text evidence="5">Belongs to the L2HGDH family.</text>
</comment>
<dbReference type="Gene3D" id="3.30.9.10">
    <property type="entry name" value="D-Amino Acid Oxidase, subunit A, domain 2"/>
    <property type="match status" value="1"/>
</dbReference>
<dbReference type="Proteomes" id="UP000193963">
    <property type="component" value="Unassembled WGS sequence"/>
</dbReference>
<keyword evidence="3" id="KW-0274">FAD</keyword>
<evidence type="ECO:0000256" key="1">
    <source>
        <dbReference type="ARBA" id="ARBA00001974"/>
    </source>
</evidence>
<evidence type="ECO:0000256" key="2">
    <source>
        <dbReference type="ARBA" id="ARBA00022630"/>
    </source>
</evidence>
<dbReference type="InterPro" id="IPR006076">
    <property type="entry name" value="FAD-dep_OxRdtase"/>
</dbReference>
<dbReference type="PANTHER" id="PTHR43104">
    <property type="entry name" value="L-2-HYDROXYGLUTARATE DEHYDROGENASE, MITOCHONDRIAL"/>
    <property type="match status" value="1"/>
</dbReference>
<evidence type="ECO:0000256" key="5">
    <source>
        <dbReference type="ARBA" id="ARBA00037941"/>
    </source>
</evidence>
<evidence type="ECO:0000259" key="6">
    <source>
        <dbReference type="Pfam" id="PF01266"/>
    </source>
</evidence>
<accession>A0A1X6ZPJ9</accession>
<dbReference type="Gene3D" id="3.50.50.60">
    <property type="entry name" value="FAD/NAD(P)-binding domain"/>
    <property type="match status" value="1"/>
</dbReference>
<proteinExistence type="inferred from homology"/>
<keyword evidence="2" id="KW-0285">Flavoprotein</keyword>
<dbReference type="NCBIfam" id="NF008726">
    <property type="entry name" value="PRK11728.1"/>
    <property type="match status" value="1"/>
</dbReference>
<dbReference type="OrthoDB" id="9801699at2"/>
<dbReference type="PANTHER" id="PTHR43104:SF2">
    <property type="entry name" value="L-2-HYDROXYGLUTARATE DEHYDROGENASE, MITOCHONDRIAL"/>
    <property type="match status" value="1"/>
</dbReference>
<evidence type="ECO:0000313" key="7">
    <source>
        <dbReference type="EMBL" id="SLN57273.1"/>
    </source>
</evidence>
<protein>
    <submittedName>
        <fullName evidence="7">L-2-hydroxyglutarate oxidase LhgO</fullName>
        <ecNumber evidence="7">1.1.3.15</ecNumber>
    </submittedName>
</protein>
<dbReference type="EMBL" id="FWFN01000005">
    <property type="protein sequence ID" value="SLN57273.1"/>
    <property type="molecule type" value="Genomic_DNA"/>
</dbReference>
<dbReference type="GO" id="GO:0003973">
    <property type="term" value="F:(S)-2-hydroxy-acid oxidase activity"/>
    <property type="evidence" value="ECO:0007669"/>
    <property type="project" value="UniProtKB-EC"/>
</dbReference>
<dbReference type="InterPro" id="IPR036188">
    <property type="entry name" value="FAD/NAD-bd_sf"/>
</dbReference>
<dbReference type="GO" id="GO:0047545">
    <property type="term" value="F:(S)-2-hydroxyglutarate dehydrogenase activity"/>
    <property type="evidence" value="ECO:0007669"/>
    <property type="project" value="TreeGrafter"/>
</dbReference>
<dbReference type="AlphaFoldDB" id="A0A1X6ZPJ9"/>
<dbReference type="Pfam" id="PF01266">
    <property type="entry name" value="DAO"/>
    <property type="match status" value="1"/>
</dbReference>
<name>A0A1X6ZPJ9_9RHOB</name>
<sequence length="397" mass="43208">MIFDYCIIGGGIVGLATARALLARTPGASLVVLEKEPELGRHQTGRNSGVIHSGIYYAPGSFKARLCREGAARTKELCQQHGVPYEDRGKLIVATREEEIPRLDALYDRAGENGIRAELIDGAEIAAREPNVTGLKAIHVPEAAIVDYTRVMQVILAEIEAQGAEIRFETAPRAITEAGDQVTVDTGGEVITARRLVACAGLQSDRVARMAGIDPGLQIVPFRGEYYRLAPRRNDVVHAMIYPVPEPGLPFLGTHLTPMIDGYVTVGPNAMLGFAREGYPKWSVNPRDALQMLSFPGFWKSILQYVGPGLTELGNSVFRRRYLDTCRRYCPALELSDLTPEPCGIRAQAILKDGSMSQDFVFLDTDRMLHVCNAPSPAATSALPIGDLIAEKLLGPK</sequence>
<gene>
    <name evidence="7" type="primary">lhgO</name>
    <name evidence="7" type="ORF">PSM7751_02861</name>
</gene>
<dbReference type="SUPFAM" id="SSF51905">
    <property type="entry name" value="FAD/NAD(P)-binding domain"/>
    <property type="match status" value="1"/>
</dbReference>
<keyword evidence="8" id="KW-1185">Reference proteome</keyword>